<keyword evidence="3" id="KW-1185">Reference proteome</keyword>
<reference evidence="2" key="2">
    <citation type="submission" date="2021-10" db="EMBL/GenBank/DDBJ databases">
        <title>Phylogenomics reveals ancestral predisposition of the termite-cultivated fungus Termitomyces towards a domesticated lifestyle.</title>
        <authorList>
            <person name="Auxier B."/>
            <person name="Grum-Grzhimaylo A."/>
            <person name="Cardenas M.E."/>
            <person name="Lodge J.D."/>
            <person name="Laessoe T."/>
            <person name="Pedersen O."/>
            <person name="Smith M.E."/>
            <person name="Kuyper T.W."/>
            <person name="Franco-Molano E.A."/>
            <person name="Baroni T.J."/>
            <person name="Aanen D.K."/>
        </authorList>
    </citation>
    <scope>NUCLEOTIDE SEQUENCE</scope>
    <source>
        <strain evidence="2">D49</strain>
    </source>
</reference>
<dbReference type="EMBL" id="JABCKI010000845">
    <property type="protein sequence ID" value="KAG5649598.1"/>
    <property type="molecule type" value="Genomic_DNA"/>
</dbReference>
<dbReference type="OrthoDB" id="10252740at2759"/>
<organism evidence="2 3">
    <name type="scientific">Sphagnurus paluster</name>
    <dbReference type="NCBI Taxonomy" id="117069"/>
    <lineage>
        <taxon>Eukaryota</taxon>
        <taxon>Fungi</taxon>
        <taxon>Dikarya</taxon>
        <taxon>Basidiomycota</taxon>
        <taxon>Agaricomycotina</taxon>
        <taxon>Agaricomycetes</taxon>
        <taxon>Agaricomycetidae</taxon>
        <taxon>Agaricales</taxon>
        <taxon>Tricholomatineae</taxon>
        <taxon>Lyophyllaceae</taxon>
        <taxon>Sphagnurus</taxon>
    </lineage>
</organism>
<dbReference type="AlphaFoldDB" id="A0A9P7GGI6"/>
<evidence type="ECO:0000259" key="1">
    <source>
        <dbReference type="Pfam" id="PF08699"/>
    </source>
</evidence>
<reference evidence="2" key="1">
    <citation type="submission" date="2021-02" db="EMBL/GenBank/DDBJ databases">
        <authorList>
            <person name="Nieuwenhuis M."/>
            <person name="Van De Peppel L.J.J."/>
        </authorList>
    </citation>
    <scope>NUCLEOTIDE SEQUENCE</scope>
    <source>
        <strain evidence="2">D49</strain>
    </source>
</reference>
<evidence type="ECO:0000313" key="2">
    <source>
        <dbReference type="EMBL" id="KAG5649598.1"/>
    </source>
</evidence>
<name>A0A9P7GGI6_9AGAR</name>
<dbReference type="Proteomes" id="UP000717328">
    <property type="component" value="Unassembled WGS sequence"/>
</dbReference>
<evidence type="ECO:0000313" key="3">
    <source>
        <dbReference type="Proteomes" id="UP000717328"/>
    </source>
</evidence>
<accession>A0A9P7GGI6</accession>
<proteinExistence type="predicted"/>
<sequence>MLRRLLTGEASSIDPDSDAATAINMLNLFVQSTPRMSVRPTLGNLLINVDVTVGVM</sequence>
<dbReference type="InterPro" id="IPR014811">
    <property type="entry name" value="ArgoL1"/>
</dbReference>
<protein>
    <recommendedName>
        <fullName evidence="1">Argonaute linker 1 domain-containing protein</fullName>
    </recommendedName>
</protein>
<dbReference type="Pfam" id="PF08699">
    <property type="entry name" value="ArgoL1"/>
    <property type="match status" value="1"/>
</dbReference>
<gene>
    <name evidence="2" type="ORF">H0H81_002910</name>
</gene>
<comment type="caution">
    <text evidence="2">The sequence shown here is derived from an EMBL/GenBank/DDBJ whole genome shotgun (WGS) entry which is preliminary data.</text>
</comment>
<feature type="domain" description="Argonaute linker 1" evidence="1">
    <location>
        <begin position="36"/>
        <end position="55"/>
    </location>
</feature>